<protein>
    <recommendedName>
        <fullName evidence="3">NigD-like C-terminal beta sandwich domain-containing protein</fullName>
    </recommendedName>
</protein>
<accession>A0A5J4RLW8</accession>
<reference evidence="2" key="1">
    <citation type="submission" date="2019-03" db="EMBL/GenBank/DDBJ databases">
        <title>Single cell metagenomics reveals metabolic interactions within the superorganism composed of flagellate Streblomastix strix and complex community of Bacteroidetes bacteria on its surface.</title>
        <authorList>
            <person name="Treitli S.C."/>
            <person name="Kolisko M."/>
            <person name="Husnik F."/>
            <person name="Keeling P."/>
            <person name="Hampl V."/>
        </authorList>
    </citation>
    <scope>NUCLEOTIDE SEQUENCE</scope>
    <source>
        <strain evidence="2">STM</strain>
    </source>
</reference>
<dbReference type="Gene3D" id="2.60.40.2370">
    <property type="entry name" value="NigD-like, C-terminal beta sandwich domain"/>
    <property type="match status" value="1"/>
</dbReference>
<evidence type="ECO:0000313" key="2">
    <source>
        <dbReference type="EMBL" id="KAA6334659.1"/>
    </source>
</evidence>
<proteinExistence type="predicted"/>
<comment type="caution">
    <text evidence="2">The sequence shown here is derived from an EMBL/GenBank/DDBJ whole genome shotgun (WGS) entry which is preliminary data.</text>
</comment>
<keyword evidence="1" id="KW-1133">Transmembrane helix</keyword>
<sequence>MKKQKDFCLMVSIMAMVVFMGVGFTSCLNTDDSNRQITGSALATIESDFAGMEYFRLGAGEKLIPTTQIDPSKLNGVKKVFLSYIFESTEEIKAQELIQNPQAREYHVSIIYLIDLEEKVNVLETHDSSIAADSLTTKCYAPIKSIDSLTIKDNYLTAWVNYDMSGDRLHYITLFRYQTDGLKPGVAGAPDTLDVYLGHSSAGDIYNSTTSGNFAYSDVRYAFVYFKAFNLTSIVNSGVNPSNLVLNVIAKQLSKSYSNDTINVSYPVKYEY</sequence>
<dbReference type="AlphaFoldDB" id="A0A5J4RLW8"/>
<gene>
    <name evidence="2" type="ORF">EZS27_017047</name>
</gene>
<dbReference type="EMBL" id="SNRY01000974">
    <property type="protein sequence ID" value="KAA6334659.1"/>
    <property type="molecule type" value="Genomic_DNA"/>
</dbReference>
<keyword evidence="1" id="KW-0812">Transmembrane</keyword>
<dbReference type="PROSITE" id="PS51257">
    <property type="entry name" value="PROKAR_LIPOPROTEIN"/>
    <property type="match status" value="1"/>
</dbReference>
<evidence type="ECO:0008006" key="3">
    <source>
        <dbReference type="Google" id="ProtNLM"/>
    </source>
</evidence>
<dbReference type="InterPro" id="IPR038143">
    <property type="entry name" value="NigD-like_C_dom_sf"/>
</dbReference>
<feature type="transmembrane region" description="Helical" evidence="1">
    <location>
        <begin position="7"/>
        <end position="26"/>
    </location>
</feature>
<organism evidence="2">
    <name type="scientific">termite gut metagenome</name>
    <dbReference type="NCBI Taxonomy" id="433724"/>
    <lineage>
        <taxon>unclassified sequences</taxon>
        <taxon>metagenomes</taxon>
        <taxon>organismal metagenomes</taxon>
    </lineage>
</organism>
<keyword evidence="1" id="KW-0472">Membrane</keyword>
<evidence type="ECO:0000256" key="1">
    <source>
        <dbReference type="SAM" id="Phobius"/>
    </source>
</evidence>
<name>A0A5J4RLW8_9ZZZZ</name>